<comment type="caution">
    <text evidence="3">The sequence shown here is derived from an EMBL/GenBank/DDBJ whole genome shotgun (WGS) entry which is preliminary data.</text>
</comment>
<keyword evidence="4" id="KW-1185">Reference proteome</keyword>
<keyword evidence="2" id="KW-0732">Signal</keyword>
<dbReference type="RefSeq" id="WP_380036710.1">
    <property type="nucleotide sequence ID" value="NZ_JBHSEH010000005.1"/>
</dbReference>
<evidence type="ECO:0000256" key="1">
    <source>
        <dbReference type="SAM" id="MobiDB-lite"/>
    </source>
</evidence>
<feature type="signal peptide" evidence="2">
    <location>
        <begin position="1"/>
        <end position="26"/>
    </location>
</feature>
<sequence>MKRSTMSNLPLIALASLPLTVGLVFAQSTTAPQRVQPAQPGTAQGAPNTQAAPSAPGPDQAQSGTHYANVFVQNLAAGLGITVERLRSAAVAAGGATLDQAVKAGDLTSDRAAEVKGRLATAPFTLGDGRFGGRHGGRGGFGLDRDRGGGAGPAVAAAVAKALGLSEQALRDQLRAGQTVAQLAQRRSLSAAALRAAALRAFQQALAAEVKAGRLTQAHAEQRMAQAQADANFGLNLGGHRPEMGGRGSFGGRGGWDGQASPQDPAAAGDPRSALRGDTSQS</sequence>
<feature type="region of interest" description="Disordered" evidence="1">
    <location>
        <begin position="234"/>
        <end position="282"/>
    </location>
</feature>
<organism evidence="3 4">
    <name type="scientific">Deinococcus navajonensis</name>
    <dbReference type="NCBI Taxonomy" id="309884"/>
    <lineage>
        <taxon>Bacteria</taxon>
        <taxon>Thermotogati</taxon>
        <taxon>Deinococcota</taxon>
        <taxon>Deinococci</taxon>
        <taxon>Deinococcales</taxon>
        <taxon>Deinococcaceae</taxon>
        <taxon>Deinococcus</taxon>
    </lineage>
</organism>
<proteinExistence type="predicted"/>
<gene>
    <name evidence="3" type="ORF">ACFOZ9_04055</name>
</gene>
<reference evidence="4" key="1">
    <citation type="journal article" date="2019" name="Int. J. Syst. Evol. Microbiol.">
        <title>The Global Catalogue of Microorganisms (GCM) 10K type strain sequencing project: providing services to taxonomists for standard genome sequencing and annotation.</title>
        <authorList>
            <consortium name="The Broad Institute Genomics Platform"/>
            <consortium name="The Broad Institute Genome Sequencing Center for Infectious Disease"/>
            <person name="Wu L."/>
            <person name="Ma J."/>
        </authorList>
    </citation>
    <scope>NUCLEOTIDE SEQUENCE [LARGE SCALE GENOMIC DNA]</scope>
    <source>
        <strain evidence="4">CCUG 56029</strain>
    </source>
</reference>
<feature type="region of interest" description="Disordered" evidence="1">
    <location>
        <begin position="32"/>
        <end position="64"/>
    </location>
</feature>
<evidence type="ECO:0000313" key="4">
    <source>
        <dbReference type="Proteomes" id="UP001595998"/>
    </source>
</evidence>
<dbReference type="EMBL" id="JBHSEH010000005">
    <property type="protein sequence ID" value="MFC4425375.1"/>
    <property type="molecule type" value="Genomic_DNA"/>
</dbReference>
<accession>A0ABV8XM57</accession>
<evidence type="ECO:0000256" key="2">
    <source>
        <dbReference type="SAM" id="SignalP"/>
    </source>
</evidence>
<dbReference type="Proteomes" id="UP001595998">
    <property type="component" value="Unassembled WGS sequence"/>
</dbReference>
<feature type="compositionally biased region" description="Polar residues" evidence="1">
    <location>
        <begin position="39"/>
        <end position="52"/>
    </location>
</feature>
<evidence type="ECO:0000313" key="3">
    <source>
        <dbReference type="EMBL" id="MFC4425375.1"/>
    </source>
</evidence>
<name>A0ABV8XM57_9DEIO</name>
<feature type="chain" id="PRO_5045337815" evidence="2">
    <location>
        <begin position="27"/>
        <end position="282"/>
    </location>
</feature>
<protein>
    <submittedName>
        <fullName evidence="3">Uncharacterized protein</fullName>
    </submittedName>
</protein>
<feature type="compositionally biased region" description="Gly residues" evidence="1">
    <location>
        <begin position="245"/>
        <end position="257"/>
    </location>
</feature>